<evidence type="ECO:0000256" key="2">
    <source>
        <dbReference type="ARBA" id="ARBA00022475"/>
    </source>
</evidence>
<feature type="transmembrane region" description="Helical" evidence="6">
    <location>
        <begin position="329"/>
        <end position="348"/>
    </location>
</feature>
<dbReference type="InterPro" id="IPR050833">
    <property type="entry name" value="Poly_Biosynth_Transport"/>
</dbReference>
<keyword evidence="2" id="KW-1003">Cell membrane</keyword>
<evidence type="ECO:0000256" key="6">
    <source>
        <dbReference type="SAM" id="Phobius"/>
    </source>
</evidence>
<comment type="subcellular location">
    <subcellularLocation>
        <location evidence="1">Cell membrane</location>
        <topology evidence="1">Multi-pass membrane protein</topology>
    </subcellularLocation>
</comment>
<dbReference type="PANTHER" id="PTHR30250">
    <property type="entry name" value="PST FAMILY PREDICTED COLANIC ACID TRANSPORTER"/>
    <property type="match status" value="1"/>
</dbReference>
<feature type="transmembrane region" description="Helical" evidence="6">
    <location>
        <begin position="388"/>
        <end position="406"/>
    </location>
</feature>
<evidence type="ECO:0000256" key="4">
    <source>
        <dbReference type="ARBA" id="ARBA00022989"/>
    </source>
</evidence>
<dbReference type="GO" id="GO:0009246">
    <property type="term" value="P:enterobacterial common antigen biosynthetic process"/>
    <property type="evidence" value="ECO:0007669"/>
    <property type="project" value="InterPro"/>
</dbReference>
<evidence type="ECO:0000256" key="5">
    <source>
        <dbReference type="ARBA" id="ARBA00023136"/>
    </source>
</evidence>
<evidence type="ECO:0008006" key="9">
    <source>
        <dbReference type="Google" id="ProtNLM"/>
    </source>
</evidence>
<feature type="transmembrane region" description="Helical" evidence="6">
    <location>
        <begin position="169"/>
        <end position="190"/>
    </location>
</feature>
<dbReference type="PANTHER" id="PTHR30250:SF30">
    <property type="entry name" value="LIPID III FLIPPASE"/>
    <property type="match status" value="1"/>
</dbReference>
<evidence type="ECO:0000313" key="7">
    <source>
        <dbReference type="EMBL" id="PJR04937.1"/>
    </source>
</evidence>
<evidence type="ECO:0000313" key="8">
    <source>
        <dbReference type="Proteomes" id="UP000231960"/>
    </source>
</evidence>
<comment type="caution">
    <text evidence="7">The sequence shown here is derived from an EMBL/GenBank/DDBJ whole genome shotgun (WGS) entry which is preliminary data.</text>
</comment>
<gene>
    <name evidence="7" type="ORF">CDL10_10575</name>
</gene>
<dbReference type="InterPro" id="IPR002797">
    <property type="entry name" value="Polysacc_synth"/>
</dbReference>
<keyword evidence="4 6" id="KW-1133">Transmembrane helix</keyword>
<keyword evidence="3 6" id="KW-0812">Transmembrane</keyword>
<evidence type="ECO:0000256" key="1">
    <source>
        <dbReference type="ARBA" id="ARBA00004651"/>
    </source>
</evidence>
<dbReference type="EMBL" id="NIPO01000001">
    <property type="protein sequence ID" value="PJR04937.1"/>
    <property type="molecule type" value="Genomic_DNA"/>
</dbReference>
<feature type="transmembrane region" description="Helical" evidence="6">
    <location>
        <begin position="355"/>
        <end position="376"/>
    </location>
</feature>
<keyword evidence="5 6" id="KW-0472">Membrane</keyword>
<feature type="transmembrane region" description="Helical" evidence="6">
    <location>
        <begin position="112"/>
        <end position="131"/>
    </location>
</feature>
<dbReference type="GO" id="GO:0005886">
    <property type="term" value="C:plasma membrane"/>
    <property type="evidence" value="ECO:0007669"/>
    <property type="project" value="UniProtKB-SubCell"/>
</dbReference>
<dbReference type="AlphaFoldDB" id="A0A2M9R7U0"/>
<protein>
    <recommendedName>
        <fullName evidence="9">O-antigen flippase</fullName>
    </recommendedName>
</protein>
<keyword evidence="8" id="KW-1185">Reference proteome</keyword>
<feature type="transmembrane region" description="Helical" evidence="6">
    <location>
        <begin position="79"/>
        <end position="100"/>
    </location>
</feature>
<dbReference type="CDD" id="cd13125">
    <property type="entry name" value="MATE_like_10"/>
    <property type="match status" value="1"/>
</dbReference>
<proteinExistence type="predicted"/>
<name>A0A2M9R7U0_9FLAO</name>
<feature type="transmembrane region" description="Helical" evidence="6">
    <location>
        <begin position="211"/>
        <end position="230"/>
    </location>
</feature>
<dbReference type="Proteomes" id="UP000231960">
    <property type="component" value="Unassembled WGS sequence"/>
</dbReference>
<accession>A0A2M9R7U0</accession>
<dbReference type="InterPro" id="IPR044550">
    <property type="entry name" value="WzxE"/>
</dbReference>
<sequence>MTSLNGVVMASKLVISVVVQRLIAVHLGEVGVHRIGQLRDMLNMVTTFSSLGTFNGVIRHIAETKYQQKQLKNVLSTSFLLTLIGSFLVFIVLLLGAGYISESLFGTNEYGWIIKAMAILSPTIGIQRLFYAVANGLSVYKKLAFIDFVGYLLATALTVLLLFTNQLEGVFLAIIISPIFQLMILIVLLFRFFKKRLQFSLSVDSTIVKSFMIYAMMAFVSSILINYVSIDIRNMLTDKLSENDSGTWTAMTNISKNYMLFSSAVFTMYVLPKFSQIHTAAEFKKETFHIYKTLLPIFGLGMLLLYILRDWVVALIFPGFDGVADLFKWQLIGDFIKLASIVLSYQFLAKRLFKYFIFTEILSLVIFYLLANYFVDIFGVEGVVIADALRYLISFFVTIFCIFLYFKQEKESSA</sequence>
<feature type="transmembrane region" description="Helical" evidence="6">
    <location>
        <begin position="250"/>
        <end position="272"/>
    </location>
</feature>
<evidence type="ECO:0000256" key="3">
    <source>
        <dbReference type="ARBA" id="ARBA00022692"/>
    </source>
</evidence>
<feature type="transmembrane region" description="Helical" evidence="6">
    <location>
        <begin position="143"/>
        <end position="163"/>
    </location>
</feature>
<feature type="transmembrane region" description="Helical" evidence="6">
    <location>
        <begin position="293"/>
        <end position="317"/>
    </location>
</feature>
<organism evidence="7 8">
    <name type="scientific">Avrilella dinanensis</name>
    <dbReference type="NCBI Taxonomy" id="2008672"/>
    <lineage>
        <taxon>Bacteria</taxon>
        <taxon>Pseudomonadati</taxon>
        <taxon>Bacteroidota</taxon>
        <taxon>Flavobacteriia</taxon>
        <taxon>Flavobacteriales</taxon>
        <taxon>Flavobacteriaceae</taxon>
        <taxon>Avrilella</taxon>
    </lineage>
</organism>
<dbReference type="Pfam" id="PF01943">
    <property type="entry name" value="Polysacc_synt"/>
    <property type="match status" value="1"/>
</dbReference>
<dbReference type="RefSeq" id="WP_207760153.1">
    <property type="nucleotide sequence ID" value="NZ_NIPO01000001.1"/>
</dbReference>
<reference evidence="7 8" key="1">
    <citation type="submission" date="2017-06" db="EMBL/GenBank/DDBJ databases">
        <title>Description of Avrilella dinanensis gen. nov. sp. nov.</title>
        <authorList>
            <person name="Leyer C."/>
            <person name="Sassi M."/>
            <person name="Minet J."/>
            <person name="Kayal S."/>
            <person name="Cattoir V."/>
        </authorList>
    </citation>
    <scope>NUCLEOTIDE SEQUENCE [LARGE SCALE GENOMIC DNA]</scope>
    <source>
        <strain evidence="7 8">UR159</strain>
    </source>
</reference>